<dbReference type="Proteomes" id="UP000552615">
    <property type="component" value="Unassembled WGS sequence"/>
</dbReference>
<organism evidence="2 3">
    <name type="scientific">Chryseobacterium cheonjiense</name>
    <dbReference type="NCBI Taxonomy" id="2728845"/>
    <lineage>
        <taxon>Bacteria</taxon>
        <taxon>Pseudomonadati</taxon>
        <taxon>Bacteroidota</taxon>
        <taxon>Flavobacteriia</taxon>
        <taxon>Flavobacteriales</taxon>
        <taxon>Weeksellaceae</taxon>
        <taxon>Chryseobacterium group</taxon>
        <taxon>Chryseobacterium</taxon>
    </lineage>
</organism>
<feature type="chain" id="PRO_5030631466" evidence="1">
    <location>
        <begin position="22"/>
        <end position="131"/>
    </location>
</feature>
<keyword evidence="3" id="KW-1185">Reference proteome</keyword>
<feature type="signal peptide" evidence="1">
    <location>
        <begin position="1"/>
        <end position="21"/>
    </location>
</feature>
<evidence type="ECO:0000313" key="2">
    <source>
        <dbReference type="EMBL" id="NML59307.1"/>
    </source>
</evidence>
<protein>
    <submittedName>
        <fullName evidence="2">Uncharacterized protein</fullName>
    </submittedName>
</protein>
<comment type="caution">
    <text evidence="2">The sequence shown here is derived from an EMBL/GenBank/DDBJ whole genome shotgun (WGS) entry which is preliminary data.</text>
</comment>
<dbReference type="EMBL" id="JABBGF010000004">
    <property type="protein sequence ID" value="NML59307.1"/>
    <property type="molecule type" value="Genomic_DNA"/>
</dbReference>
<sequence length="131" mass="15472">MQRTTLTLLFLLLFTSISAGAQNKKLKKNQYQITGKIVNDFKMPGNCGYIAYAVVLEFEINDTSLKNYEDKQIPIIVRCPEFFGENFFEKNKTYTLTFTDQYKKDFGWTIPNINILKKYNLKKQYWLIDIK</sequence>
<evidence type="ECO:0000313" key="3">
    <source>
        <dbReference type="Proteomes" id="UP000552615"/>
    </source>
</evidence>
<name>A0A7Y0FKL2_9FLAO</name>
<dbReference type="RefSeq" id="WP_169232617.1">
    <property type="nucleotide sequence ID" value="NZ_JABBGF010000004.1"/>
</dbReference>
<dbReference type="AlphaFoldDB" id="A0A7Y0FKL2"/>
<proteinExistence type="predicted"/>
<reference evidence="2 3" key="1">
    <citation type="submission" date="2020-04" db="EMBL/GenBank/DDBJ databases">
        <title>Chryseobacterium sp. RJ-7-14 sp. nov., isolated from Jeju soil.</title>
        <authorList>
            <person name="Dahal R.H."/>
            <person name="Chaudhary D.K."/>
        </authorList>
    </citation>
    <scope>NUCLEOTIDE SEQUENCE [LARGE SCALE GENOMIC DNA]</scope>
    <source>
        <strain evidence="2 3">RJ-7-14</strain>
    </source>
</reference>
<evidence type="ECO:0000256" key="1">
    <source>
        <dbReference type="SAM" id="SignalP"/>
    </source>
</evidence>
<gene>
    <name evidence="2" type="ORF">HHL20_18440</name>
</gene>
<keyword evidence="1" id="KW-0732">Signal</keyword>
<accession>A0A7Y0FKL2</accession>